<dbReference type="Proteomes" id="UP001500957">
    <property type="component" value="Unassembled WGS sequence"/>
</dbReference>
<evidence type="ECO:0000313" key="6">
    <source>
        <dbReference type="Proteomes" id="UP001500957"/>
    </source>
</evidence>
<dbReference type="Pfam" id="PF00441">
    <property type="entry name" value="Acyl-CoA_dh_1"/>
    <property type="match status" value="1"/>
</dbReference>
<keyword evidence="2" id="KW-0274">FAD</keyword>
<evidence type="ECO:0000256" key="1">
    <source>
        <dbReference type="ARBA" id="ARBA00022630"/>
    </source>
</evidence>
<dbReference type="InterPro" id="IPR009075">
    <property type="entry name" value="AcylCo_DH/oxidase_C"/>
</dbReference>
<keyword evidence="1" id="KW-0285">Flavoprotein</keyword>
<evidence type="ECO:0000259" key="4">
    <source>
        <dbReference type="Pfam" id="PF00441"/>
    </source>
</evidence>
<accession>A0ABN1GDC4</accession>
<keyword evidence="6" id="KW-1185">Reference proteome</keyword>
<keyword evidence="3" id="KW-0560">Oxidoreductase</keyword>
<dbReference type="Gene3D" id="1.20.140.10">
    <property type="entry name" value="Butyryl-CoA Dehydrogenase, subunit A, domain 3"/>
    <property type="match status" value="1"/>
</dbReference>
<dbReference type="PANTHER" id="PTHR43884:SF20">
    <property type="entry name" value="ACYL-COA DEHYDROGENASE FADE28"/>
    <property type="match status" value="1"/>
</dbReference>
<dbReference type="SUPFAM" id="SSF47203">
    <property type="entry name" value="Acyl-CoA dehydrogenase C-terminal domain-like"/>
    <property type="match status" value="1"/>
</dbReference>
<evidence type="ECO:0000256" key="3">
    <source>
        <dbReference type="ARBA" id="ARBA00023002"/>
    </source>
</evidence>
<dbReference type="InterPro" id="IPR036250">
    <property type="entry name" value="AcylCo_DH-like_C"/>
</dbReference>
<reference evidence="5 6" key="1">
    <citation type="journal article" date="2019" name="Int. J. Syst. Evol. Microbiol.">
        <title>The Global Catalogue of Microorganisms (GCM) 10K type strain sequencing project: providing services to taxonomists for standard genome sequencing and annotation.</title>
        <authorList>
            <consortium name="The Broad Institute Genomics Platform"/>
            <consortium name="The Broad Institute Genome Sequencing Center for Infectious Disease"/>
            <person name="Wu L."/>
            <person name="Ma J."/>
        </authorList>
    </citation>
    <scope>NUCLEOTIDE SEQUENCE [LARGE SCALE GENOMIC DNA]</scope>
    <source>
        <strain evidence="5 6">JCM 10671</strain>
    </source>
</reference>
<dbReference type="PANTHER" id="PTHR43884">
    <property type="entry name" value="ACYL-COA DEHYDROGENASE"/>
    <property type="match status" value="1"/>
</dbReference>
<sequence>MSIDRTELDLLRGALEDLATAHPADLRDALRDFGWADLLVEDPAVAVEVLFRLQGERLTDETLLDEVVLAAIEGSAAAAVVLPLPGQELSSRYDSEGVRVDGVFTRPVEAGATVLVSCRALGGTAVLAVPVDGLLQKAAQGLDLGRPWVRVRGDVHPGAVAHVGGDAAWERMLAAGRRALAAELLGLGTRMLDLAVEHTSSRVQFGQALATFQVVRHKLADVRVWGEVAELAFAAAWEDTDPLAATLAKSAAVRYTATAREHVQQLLGGMGFSWEHDFHRYLRRAIVLESLLGGASALRAEIGTSICESGRLPDLAAL</sequence>
<organism evidence="5 6">
    <name type="scientific">Sporichthya brevicatena</name>
    <dbReference type="NCBI Taxonomy" id="171442"/>
    <lineage>
        <taxon>Bacteria</taxon>
        <taxon>Bacillati</taxon>
        <taxon>Actinomycetota</taxon>
        <taxon>Actinomycetes</taxon>
        <taxon>Sporichthyales</taxon>
        <taxon>Sporichthyaceae</taxon>
        <taxon>Sporichthya</taxon>
    </lineage>
</organism>
<dbReference type="EMBL" id="BAAAHE010000007">
    <property type="protein sequence ID" value="GAA0609173.1"/>
    <property type="molecule type" value="Genomic_DNA"/>
</dbReference>
<gene>
    <name evidence="5" type="ORF">GCM10009547_09040</name>
</gene>
<feature type="domain" description="Acyl-CoA dehydrogenase/oxidase C-terminal" evidence="4">
    <location>
        <begin position="170"/>
        <end position="298"/>
    </location>
</feature>
<evidence type="ECO:0000256" key="2">
    <source>
        <dbReference type="ARBA" id="ARBA00022827"/>
    </source>
</evidence>
<dbReference type="RefSeq" id="WP_344602058.1">
    <property type="nucleotide sequence ID" value="NZ_BAAAHE010000007.1"/>
</dbReference>
<protein>
    <recommendedName>
        <fullName evidence="4">Acyl-CoA dehydrogenase/oxidase C-terminal domain-containing protein</fullName>
    </recommendedName>
</protein>
<name>A0ABN1GDC4_9ACTN</name>
<evidence type="ECO:0000313" key="5">
    <source>
        <dbReference type="EMBL" id="GAA0609173.1"/>
    </source>
</evidence>
<proteinExistence type="predicted"/>
<comment type="caution">
    <text evidence="5">The sequence shown here is derived from an EMBL/GenBank/DDBJ whole genome shotgun (WGS) entry which is preliminary data.</text>
</comment>